<proteinExistence type="predicted"/>
<dbReference type="PANTHER" id="PTHR37625">
    <property type="entry name" value="OUTER MEMBRANE LIPOPROTEIN-RELATED"/>
    <property type="match status" value="1"/>
</dbReference>
<sequence length="171" mass="19011">MLKPALVFLVALTLGGCTTLGKMADVAMDPDIQVGSNNDQPSTVAFSMVAEPDMNPNESGDAAPLEFQIVMLSEDSRLLATDFDQVTTDIEAALAKNYIDHQDYTLLPGQFKYLPPVKLDEKVRYIGVIARYADPDSAEWRKVIKVKNTGHAYQILVHLRLDEVELQQEEE</sequence>
<dbReference type="EMBL" id="CP074352">
    <property type="protein sequence ID" value="UYU30667.1"/>
    <property type="molecule type" value="Genomic_DNA"/>
</dbReference>
<keyword evidence="1" id="KW-0732">Signal</keyword>
<accession>A0ABY6J9Z6</accession>
<name>A0ABY6J9Z6_9ENTR</name>
<dbReference type="Gene3D" id="2.60.40.4150">
    <property type="entry name" value="Type VI secretion system, lipoprotein SciN"/>
    <property type="match status" value="1"/>
</dbReference>
<evidence type="ECO:0000256" key="1">
    <source>
        <dbReference type="SAM" id="SignalP"/>
    </source>
</evidence>
<evidence type="ECO:0000313" key="3">
    <source>
        <dbReference type="Proteomes" id="UP001156318"/>
    </source>
</evidence>
<dbReference type="Proteomes" id="UP001156318">
    <property type="component" value="Chromosome"/>
</dbReference>
<dbReference type="InterPro" id="IPR017734">
    <property type="entry name" value="T6SS_SciN"/>
</dbReference>
<dbReference type="PANTHER" id="PTHR37625:SF5">
    <property type="entry name" value="LIPOPROTEIN"/>
    <property type="match status" value="1"/>
</dbReference>
<dbReference type="InterPro" id="IPR038706">
    <property type="entry name" value="Type_VI_SciN-like_sf"/>
</dbReference>
<protein>
    <submittedName>
        <fullName evidence="2">Type VI secretion system lipoprotein TssJ</fullName>
    </submittedName>
</protein>
<feature type="signal peptide" evidence="1">
    <location>
        <begin position="1"/>
        <end position="24"/>
    </location>
</feature>
<keyword evidence="3" id="KW-1185">Reference proteome</keyword>
<dbReference type="RefSeq" id="WP_264384366.1">
    <property type="nucleotide sequence ID" value="NZ_CP074352.1"/>
</dbReference>
<gene>
    <name evidence="2" type="primary">tssJ</name>
    <name evidence="2" type="ORF">KFZ77_12380</name>
</gene>
<organism evidence="2 3">
    <name type="scientific">Siccibacter colletis</name>
    <dbReference type="NCBI Taxonomy" id="1505757"/>
    <lineage>
        <taxon>Bacteria</taxon>
        <taxon>Pseudomonadati</taxon>
        <taxon>Pseudomonadota</taxon>
        <taxon>Gammaproteobacteria</taxon>
        <taxon>Enterobacterales</taxon>
        <taxon>Enterobacteriaceae</taxon>
        <taxon>Siccibacter</taxon>
    </lineage>
</organism>
<dbReference type="Pfam" id="PF12790">
    <property type="entry name" value="T6SS-SciN"/>
    <property type="match status" value="1"/>
</dbReference>
<feature type="chain" id="PRO_5047548492" evidence="1">
    <location>
        <begin position="25"/>
        <end position="171"/>
    </location>
</feature>
<evidence type="ECO:0000313" key="2">
    <source>
        <dbReference type="EMBL" id="UYU30667.1"/>
    </source>
</evidence>
<dbReference type="PROSITE" id="PS51257">
    <property type="entry name" value="PROKAR_LIPOPROTEIN"/>
    <property type="match status" value="1"/>
</dbReference>
<reference evidence="2 3" key="1">
    <citation type="submission" date="2021-05" db="EMBL/GenBank/DDBJ databases">
        <title>Isolation, identification, and the growth promoting effects of Pantoea dispersa strain YSD J2 from the aboveground leaves of Cyperus esculentus L.Var. Sativus.</title>
        <authorList>
            <person name="Wang S."/>
            <person name="Tang X.M."/>
            <person name="Huang Y.N."/>
        </authorList>
    </citation>
    <scope>NUCLEOTIDE SEQUENCE [LARGE SCALE GENOMIC DNA]</scope>
    <source>
        <strain evidence="3">YSD YN2</strain>
    </source>
</reference>
<dbReference type="NCBIfam" id="TIGR03352">
    <property type="entry name" value="VI_chp_3"/>
    <property type="match status" value="1"/>
</dbReference>
<keyword evidence="2" id="KW-0449">Lipoprotein</keyword>